<reference evidence="1" key="1">
    <citation type="submission" date="2014-11" db="EMBL/GenBank/DDBJ databases">
        <authorList>
            <person name="Amaro Gonzalez C."/>
        </authorList>
    </citation>
    <scope>NUCLEOTIDE SEQUENCE</scope>
</reference>
<dbReference type="EMBL" id="GBXM01006321">
    <property type="protein sequence ID" value="JAI02257.1"/>
    <property type="molecule type" value="Transcribed_RNA"/>
</dbReference>
<proteinExistence type="predicted"/>
<protein>
    <submittedName>
        <fullName evidence="1">Uncharacterized protein</fullName>
    </submittedName>
</protein>
<evidence type="ECO:0000313" key="1">
    <source>
        <dbReference type="EMBL" id="JAI02255.1"/>
    </source>
</evidence>
<dbReference type="AlphaFoldDB" id="A0A0E9XHX7"/>
<dbReference type="EMBL" id="GBXM01006323">
    <property type="protein sequence ID" value="JAI02255.1"/>
    <property type="molecule type" value="Transcribed_RNA"/>
</dbReference>
<accession>A0A0E9XHX7</accession>
<sequence>MPKQKVCFLPSKLVVKCVYNDLGTLRPFPSAFM</sequence>
<reference evidence="1" key="2">
    <citation type="journal article" date="2015" name="Fish Shellfish Immunol.">
        <title>Early steps in the European eel (Anguilla anguilla)-Vibrio vulnificus interaction in the gills: Role of the RtxA13 toxin.</title>
        <authorList>
            <person name="Callol A."/>
            <person name="Pajuelo D."/>
            <person name="Ebbesson L."/>
            <person name="Teles M."/>
            <person name="MacKenzie S."/>
            <person name="Amaro C."/>
        </authorList>
    </citation>
    <scope>NUCLEOTIDE SEQUENCE</scope>
</reference>
<name>A0A0E9XHX7_ANGAN</name>
<organism evidence="1">
    <name type="scientific">Anguilla anguilla</name>
    <name type="common">European freshwater eel</name>
    <name type="synonym">Muraena anguilla</name>
    <dbReference type="NCBI Taxonomy" id="7936"/>
    <lineage>
        <taxon>Eukaryota</taxon>
        <taxon>Metazoa</taxon>
        <taxon>Chordata</taxon>
        <taxon>Craniata</taxon>
        <taxon>Vertebrata</taxon>
        <taxon>Euteleostomi</taxon>
        <taxon>Actinopterygii</taxon>
        <taxon>Neopterygii</taxon>
        <taxon>Teleostei</taxon>
        <taxon>Anguilliformes</taxon>
        <taxon>Anguillidae</taxon>
        <taxon>Anguilla</taxon>
    </lineage>
</organism>